<accession>A0AAN6V8I2</accession>
<protein>
    <recommendedName>
        <fullName evidence="5">Glycosyltransferase 2</fullName>
    </recommendedName>
</protein>
<feature type="transmembrane region" description="Helical" evidence="2">
    <location>
        <begin position="21"/>
        <end position="39"/>
    </location>
</feature>
<evidence type="ECO:0008006" key="5">
    <source>
        <dbReference type="Google" id="ProtNLM"/>
    </source>
</evidence>
<keyword evidence="2" id="KW-1133">Transmembrane helix</keyword>
<feature type="region of interest" description="Disordered" evidence="1">
    <location>
        <begin position="55"/>
        <end position="99"/>
    </location>
</feature>
<reference evidence="3" key="1">
    <citation type="journal article" date="2023" name="Mol. Phylogenet. Evol.">
        <title>Genome-scale phylogeny and comparative genomics of the fungal order Sordariales.</title>
        <authorList>
            <person name="Hensen N."/>
            <person name="Bonometti L."/>
            <person name="Westerberg I."/>
            <person name="Brannstrom I.O."/>
            <person name="Guillou S."/>
            <person name="Cros-Aarteil S."/>
            <person name="Calhoun S."/>
            <person name="Haridas S."/>
            <person name="Kuo A."/>
            <person name="Mondo S."/>
            <person name="Pangilinan J."/>
            <person name="Riley R."/>
            <person name="LaButti K."/>
            <person name="Andreopoulos B."/>
            <person name="Lipzen A."/>
            <person name="Chen C."/>
            <person name="Yan M."/>
            <person name="Daum C."/>
            <person name="Ng V."/>
            <person name="Clum A."/>
            <person name="Steindorff A."/>
            <person name="Ohm R.A."/>
            <person name="Martin F."/>
            <person name="Silar P."/>
            <person name="Natvig D.O."/>
            <person name="Lalanne C."/>
            <person name="Gautier V."/>
            <person name="Ament-Velasquez S.L."/>
            <person name="Kruys A."/>
            <person name="Hutchinson M.I."/>
            <person name="Powell A.J."/>
            <person name="Barry K."/>
            <person name="Miller A.N."/>
            <person name="Grigoriev I.V."/>
            <person name="Debuchy R."/>
            <person name="Gladieux P."/>
            <person name="Hiltunen Thoren M."/>
            <person name="Johannesson H."/>
        </authorList>
    </citation>
    <scope>NUCLEOTIDE SEQUENCE</scope>
    <source>
        <strain evidence="3">CBS 141.50</strain>
    </source>
</reference>
<dbReference type="EMBL" id="MU853559">
    <property type="protein sequence ID" value="KAK4146759.1"/>
    <property type="molecule type" value="Genomic_DNA"/>
</dbReference>
<gene>
    <name evidence="3" type="ORF">C8A04DRAFT_9513</name>
</gene>
<dbReference type="RefSeq" id="XP_062640130.1">
    <property type="nucleotide sequence ID" value="XM_062785514.1"/>
</dbReference>
<dbReference type="AlphaFoldDB" id="A0AAN6V8I2"/>
<evidence type="ECO:0000256" key="2">
    <source>
        <dbReference type="SAM" id="Phobius"/>
    </source>
</evidence>
<keyword evidence="2" id="KW-0472">Membrane</keyword>
<name>A0AAN6V8I2_9PEZI</name>
<dbReference type="GeneID" id="87822127"/>
<comment type="caution">
    <text evidence="3">The sequence shown here is derived from an EMBL/GenBank/DDBJ whole genome shotgun (WGS) entry which is preliminary data.</text>
</comment>
<sequence>MTPSMRSPWGGVSRAPPRSIVLKRLAIVCAVGLLVYLFINNLPVGIPIRDRRHPFYRPDPHPTGQPGGPSESGPRPMVPPQLDAGQKPTQEQSGSHWLDEDSSLGLYNGPLVFPQLLTSLQAIQTTGGSSSANKNVLFAAASLKSAALLLPMACRMGSELRNYVHFALAGGSEIDISELRALNGIDDSCQIIFHDARPDYPGASGTDRLRQSTIRALFHIGTYMHPQVAIIDASGAEEDYFLAGIGRQAPISGIPLIELPENAHSRLAWMSKLDSPSLAAWDKISVEILIQAPSRGSANLVRLLRSLAAVDFGAGSVPHLTIELPHNADRGTIDFLRGFPWPPNRALLPSHPRMLSLRHRIPSRRVSELESSARFLESFWPRNPKYSHVLVLSAHTQVSPQFWNYLKYSVLQYMYSGISKAQEWDSRLLGIGLNLPATYLDGITPFEPPSSNEGGSFLWQAPDSNAVLFTGQKWTELHAFVSRMITYMNQHEIENGDNDEDPVPLPFFLDKLVGKRYPAWLEHALQLCQARGYWTLYPGDATARNLATVHTELFHPPEEYAPVKTGSAPFDDEVPLTGKTLFETLPESGRLLTFDEMPLLLWDGRPTGLTGLDDAASIYTYDFRTAVGGCELLEEEEGELLAKKSMSDLFCIREEQ</sequence>
<dbReference type="PANTHER" id="PTHR33604">
    <property type="entry name" value="OSJNBA0004B13.7 PROTEIN"/>
    <property type="match status" value="1"/>
</dbReference>
<keyword evidence="4" id="KW-1185">Reference proteome</keyword>
<reference evidence="3" key="2">
    <citation type="submission" date="2023-05" db="EMBL/GenBank/DDBJ databases">
        <authorList>
            <consortium name="Lawrence Berkeley National Laboratory"/>
            <person name="Steindorff A."/>
            <person name="Hensen N."/>
            <person name="Bonometti L."/>
            <person name="Westerberg I."/>
            <person name="Brannstrom I.O."/>
            <person name="Guillou S."/>
            <person name="Cros-Aarteil S."/>
            <person name="Calhoun S."/>
            <person name="Haridas S."/>
            <person name="Kuo A."/>
            <person name="Mondo S."/>
            <person name="Pangilinan J."/>
            <person name="Riley R."/>
            <person name="Labutti K."/>
            <person name="Andreopoulos B."/>
            <person name="Lipzen A."/>
            <person name="Chen C."/>
            <person name="Yanf M."/>
            <person name="Daum C."/>
            <person name="Ng V."/>
            <person name="Clum A."/>
            <person name="Ohm R."/>
            <person name="Martin F."/>
            <person name="Silar P."/>
            <person name="Natvig D."/>
            <person name="Lalanne C."/>
            <person name="Gautier V."/>
            <person name="Ament-Velasquez S.L."/>
            <person name="Kruys A."/>
            <person name="Hutchinson M.I."/>
            <person name="Powell A.J."/>
            <person name="Barry K."/>
            <person name="Miller A.N."/>
            <person name="Grigoriev I.V."/>
            <person name="Debuchy R."/>
            <person name="Gladieux P."/>
            <person name="Thoren M.H."/>
            <person name="Johannesson H."/>
        </authorList>
    </citation>
    <scope>NUCLEOTIDE SEQUENCE</scope>
    <source>
        <strain evidence="3">CBS 141.50</strain>
    </source>
</reference>
<evidence type="ECO:0000313" key="3">
    <source>
        <dbReference type="EMBL" id="KAK4146759.1"/>
    </source>
</evidence>
<evidence type="ECO:0000313" key="4">
    <source>
        <dbReference type="Proteomes" id="UP001302676"/>
    </source>
</evidence>
<keyword evidence="2" id="KW-0812">Transmembrane</keyword>
<organism evidence="3 4">
    <name type="scientific">Dichotomopilus funicola</name>
    <dbReference type="NCBI Taxonomy" id="1934379"/>
    <lineage>
        <taxon>Eukaryota</taxon>
        <taxon>Fungi</taxon>
        <taxon>Dikarya</taxon>
        <taxon>Ascomycota</taxon>
        <taxon>Pezizomycotina</taxon>
        <taxon>Sordariomycetes</taxon>
        <taxon>Sordariomycetidae</taxon>
        <taxon>Sordariales</taxon>
        <taxon>Chaetomiaceae</taxon>
        <taxon>Dichotomopilus</taxon>
    </lineage>
</organism>
<proteinExistence type="predicted"/>
<dbReference type="Proteomes" id="UP001302676">
    <property type="component" value="Unassembled WGS sequence"/>
</dbReference>
<evidence type="ECO:0000256" key="1">
    <source>
        <dbReference type="SAM" id="MobiDB-lite"/>
    </source>
</evidence>
<dbReference type="PANTHER" id="PTHR33604:SF3">
    <property type="entry name" value="OSJNBA0004B13.7 PROTEIN"/>
    <property type="match status" value="1"/>
</dbReference>